<sequence>MVSTMMSKRILTLSLTGIVTLSGCQHIQVARSPLPITLTPNADQKAALNANTPTKTDSPIILTPTNSPIKNKSATKKVADSQGFYLLESWLLESWF</sequence>
<evidence type="ECO:0008006" key="3">
    <source>
        <dbReference type="Google" id="ProtNLM"/>
    </source>
</evidence>
<name>A0ABM6BCI7_9GAMM</name>
<reference evidence="1 2" key="1">
    <citation type="submission" date="2015-04" db="EMBL/GenBank/DDBJ databases">
        <authorList>
            <person name="Calcutt M.J."/>
            <person name="Foecking M.F."/>
        </authorList>
    </citation>
    <scope>NUCLEOTIDE SEQUENCE [LARGE SCALE GENOMIC DNA]</scope>
    <source>
        <strain evidence="1 2">199/55</strain>
    </source>
</reference>
<organism evidence="1 2">
    <name type="scientific">Moraxella ovis</name>
    <dbReference type="NCBI Taxonomy" id="29433"/>
    <lineage>
        <taxon>Bacteria</taxon>
        <taxon>Pseudomonadati</taxon>
        <taxon>Pseudomonadota</taxon>
        <taxon>Gammaproteobacteria</taxon>
        <taxon>Moraxellales</taxon>
        <taxon>Moraxellaceae</taxon>
        <taxon>Moraxella</taxon>
    </lineage>
</organism>
<dbReference type="Proteomes" id="UP000076765">
    <property type="component" value="Chromosome"/>
</dbReference>
<keyword evidence="2" id="KW-1185">Reference proteome</keyword>
<accession>A0ABM6BCI7</accession>
<evidence type="ECO:0000313" key="1">
    <source>
        <dbReference type="EMBL" id="ANB91452.1"/>
    </source>
</evidence>
<dbReference type="RefSeq" id="WP_063514028.1">
    <property type="nucleotide sequence ID" value="NZ_CP011158.1"/>
</dbReference>
<proteinExistence type="predicted"/>
<protein>
    <recommendedName>
        <fullName evidence="3">Lipoprotein</fullName>
    </recommendedName>
</protein>
<gene>
    <name evidence="1" type="ORF">MOVS_05070</name>
</gene>
<evidence type="ECO:0000313" key="2">
    <source>
        <dbReference type="Proteomes" id="UP000076765"/>
    </source>
</evidence>
<dbReference type="EMBL" id="CP011158">
    <property type="protein sequence ID" value="ANB91452.1"/>
    <property type="molecule type" value="Genomic_DNA"/>
</dbReference>